<sequence length="348" mass="38350">MQVALTDDVVRGFKCGRIFKDNTQQINSLDFHRTADLLVTASHDDIIYVYDTAQGKRLLTEVPSRKYGAQNVVWTHSTELILFASNKGTDHDVRLLNLMSGGATSRFVTYFKGHTARVTKVAFNPKNDTFITAAQDKEVRLWDVRTPQCQAVLTCPCQATVAYDQQGLVFAVGLDNGIIKLFDAGNYEQGPFETFTVPDVRNSPVPFTHLSFSNDGKLLLGVAEGRAFVLDAFTGSLLRSFPNGVTEAGAAPEASLSYDGQYVLSGCEDKSVRVWNVTTGAQVAAWAGHAGVPHCVKWAPRRLLAASACSAVCLWVPGPEVLQQQIQQQQQQLQQQQQYQQQPQMQVH</sequence>
<dbReference type="Proteomes" id="UP001244341">
    <property type="component" value="Chromosome 7b"/>
</dbReference>
<evidence type="ECO:0000256" key="2">
    <source>
        <dbReference type="ARBA" id="ARBA00005616"/>
    </source>
</evidence>
<keyword evidence="4" id="KW-0677">Repeat</keyword>
<feature type="repeat" description="WD" evidence="6">
    <location>
        <begin position="259"/>
        <end position="285"/>
    </location>
</feature>
<dbReference type="InterPro" id="IPR019775">
    <property type="entry name" value="WD40_repeat_CS"/>
</dbReference>
<protein>
    <recommendedName>
        <fullName evidence="9">Anaphase-promoting complex subunit 4 WD40 domain-containing protein</fullName>
    </recommendedName>
</protein>
<dbReference type="InterPro" id="IPR036322">
    <property type="entry name" value="WD40_repeat_dom_sf"/>
</dbReference>
<feature type="repeat" description="WD" evidence="6">
    <location>
        <begin position="19"/>
        <end position="60"/>
    </location>
</feature>
<gene>
    <name evidence="7" type="ORF">OEZ85_013179</name>
</gene>
<evidence type="ECO:0000256" key="3">
    <source>
        <dbReference type="ARBA" id="ARBA00022574"/>
    </source>
</evidence>
<dbReference type="PANTHER" id="PTHR19861:SF0">
    <property type="entry name" value="WD REPEAT-CONTAINING PROTEIN 82"/>
    <property type="match status" value="1"/>
</dbReference>
<dbReference type="InterPro" id="IPR001680">
    <property type="entry name" value="WD40_rpt"/>
</dbReference>
<feature type="repeat" description="WD" evidence="6">
    <location>
        <begin position="111"/>
        <end position="152"/>
    </location>
</feature>
<proteinExistence type="inferred from homology"/>
<dbReference type="SUPFAM" id="SSF50978">
    <property type="entry name" value="WD40 repeat-like"/>
    <property type="match status" value="1"/>
</dbReference>
<organism evidence="7 8">
    <name type="scientific">Tetradesmus obliquus</name>
    <name type="common">Green alga</name>
    <name type="synonym">Acutodesmus obliquus</name>
    <dbReference type="NCBI Taxonomy" id="3088"/>
    <lineage>
        <taxon>Eukaryota</taxon>
        <taxon>Viridiplantae</taxon>
        <taxon>Chlorophyta</taxon>
        <taxon>core chlorophytes</taxon>
        <taxon>Chlorophyceae</taxon>
        <taxon>CS clade</taxon>
        <taxon>Sphaeropleales</taxon>
        <taxon>Scenedesmaceae</taxon>
        <taxon>Tetradesmus</taxon>
    </lineage>
</organism>
<evidence type="ECO:0000256" key="5">
    <source>
        <dbReference type="ARBA" id="ARBA00023242"/>
    </source>
</evidence>
<dbReference type="Gene3D" id="2.130.10.10">
    <property type="entry name" value="YVTN repeat-like/Quinoprotein amine dehydrogenase"/>
    <property type="match status" value="2"/>
</dbReference>
<accession>A0ABY8U534</accession>
<dbReference type="InterPro" id="IPR015943">
    <property type="entry name" value="WD40/YVTN_repeat-like_dom_sf"/>
</dbReference>
<evidence type="ECO:0000256" key="6">
    <source>
        <dbReference type="PROSITE-ProRule" id="PRU00221"/>
    </source>
</evidence>
<evidence type="ECO:0000256" key="1">
    <source>
        <dbReference type="ARBA" id="ARBA00004123"/>
    </source>
</evidence>
<dbReference type="PROSITE" id="PS00678">
    <property type="entry name" value="WD_REPEATS_1"/>
    <property type="match status" value="1"/>
</dbReference>
<dbReference type="PROSITE" id="PS50294">
    <property type="entry name" value="WD_REPEATS_REGION"/>
    <property type="match status" value="1"/>
</dbReference>
<keyword evidence="8" id="KW-1185">Reference proteome</keyword>
<comment type="subcellular location">
    <subcellularLocation>
        <location evidence="1">Nucleus</location>
    </subcellularLocation>
</comment>
<dbReference type="InterPro" id="IPR037867">
    <property type="entry name" value="Swd2/WDR82"/>
</dbReference>
<evidence type="ECO:0000313" key="7">
    <source>
        <dbReference type="EMBL" id="WIA16499.1"/>
    </source>
</evidence>
<keyword evidence="5" id="KW-0539">Nucleus</keyword>
<evidence type="ECO:0008006" key="9">
    <source>
        <dbReference type="Google" id="ProtNLM"/>
    </source>
</evidence>
<evidence type="ECO:0000313" key="8">
    <source>
        <dbReference type="Proteomes" id="UP001244341"/>
    </source>
</evidence>
<comment type="similarity">
    <text evidence="2">Belongs to the WD repeat SWD2 family.</text>
</comment>
<evidence type="ECO:0000256" key="4">
    <source>
        <dbReference type="ARBA" id="ARBA00022737"/>
    </source>
</evidence>
<dbReference type="SMART" id="SM00320">
    <property type="entry name" value="WD40"/>
    <property type="match status" value="5"/>
</dbReference>
<dbReference type="PROSITE" id="PS50082">
    <property type="entry name" value="WD_REPEATS_2"/>
    <property type="match status" value="3"/>
</dbReference>
<dbReference type="PANTHER" id="PTHR19861">
    <property type="entry name" value="WD40 REPEAT PROTEIN SWD2"/>
    <property type="match status" value="1"/>
</dbReference>
<keyword evidence="3 6" id="KW-0853">WD repeat</keyword>
<name>A0ABY8U534_TETOB</name>
<dbReference type="Pfam" id="PF00400">
    <property type="entry name" value="WD40"/>
    <property type="match status" value="3"/>
</dbReference>
<dbReference type="EMBL" id="CP126214">
    <property type="protein sequence ID" value="WIA16499.1"/>
    <property type="molecule type" value="Genomic_DNA"/>
</dbReference>
<reference evidence="7 8" key="1">
    <citation type="submission" date="2023-05" db="EMBL/GenBank/DDBJ databases">
        <title>A 100% complete, gapless, phased diploid assembly of the Scenedesmus obliquus UTEX 3031 genome.</title>
        <authorList>
            <person name="Biondi T.C."/>
            <person name="Hanschen E.R."/>
            <person name="Kwon T."/>
            <person name="Eng W."/>
            <person name="Kruse C.P.S."/>
            <person name="Koehler S.I."/>
            <person name="Kunde Y."/>
            <person name="Gleasner C.D."/>
            <person name="You Mak K.T."/>
            <person name="Polle J."/>
            <person name="Hovde B.T."/>
            <person name="Starkenburg S.R."/>
        </authorList>
    </citation>
    <scope>NUCLEOTIDE SEQUENCE [LARGE SCALE GENOMIC DNA]</scope>
    <source>
        <strain evidence="7 8">DOE0152z</strain>
    </source>
</reference>